<protein>
    <submittedName>
        <fullName evidence="4">Cyanobacterial aminoacyl-tRNA synthetase</fullName>
    </submittedName>
</protein>
<keyword evidence="4" id="KW-0436">Ligase</keyword>
<keyword evidence="2" id="KW-0812">Transmembrane</keyword>
<gene>
    <name evidence="4" type="ORF">BVC80_8943g9</name>
</gene>
<feature type="transmembrane region" description="Helical" evidence="2">
    <location>
        <begin position="78"/>
        <end position="98"/>
    </location>
</feature>
<feature type="domain" description="Cyanobacterial aminoacyl-tRNA synthetase CAAD" evidence="3">
    <location>
        <begin position="37"/>
        <end position="102"/>
    </location>
</feature>
<keyword evidence="5" id="KW-1185">Reference proteome</keyword>
<dbReference type="InParanoid" id="A0A200Q3P9"/>
<comment type="subcellular location">
    <subcellularLocation>
        <location evidence="1">Membrane</location>
        <topology evidence="1">Multi-pass membrane protein</topology>
    </subcellularLocation>
</comment>
<proteinExistence type="predicted"/>
<dbReference type="GO" id="GO:0004812">
    <property type="term" value="F:aminoacyl-tRNA ligase activity"/>
    <property type="evidence" value="ECO:0007669"/>
    <property type="project" value="UniProtKB-KW"/>
</dbReference>
<dbReference type="InterPro" id="IPR033344">
    <property type="entry name" value="CURT1"/>
</dbReference>
<dbReference type="EMBL" id="MVGT01003175">
    <property type="protein sequence ID" value="OVA05088.1"/>
    <property type="molecule type" value="Genomic_DNA"/>
</dbReference>
<name>A0A200Q3P9_MACCD</name>
<dbReference type="OrthoDB" id="2014299at2759"/>
<dbReference type="AlphaFoldDB" id="A0A200Q3P9"/>
<dbReference type="STRING" id="56857.A0A200Q3P9"/>
<evidence type="ECO:0000313" key="5">
    <source>
        <dbReference type="Proteomes" id="UP000195402"/>
    </source>
</evidence>
<dbReference type="Pfam" id="PF14159">
    <property type="entry name" value="CAAD"/>
    <property type="match status" value="1"/>
</dbReference>
<keyword evidence="4" id="KW-0030">Aminoacyl-tRNA synthetase</keyword>
<feature type="transmembrane region" description="Helical" evidence="2">
    <location>
        <begin position="51"/>
        <end position="72"/>
    </location>
</feature>
<comment type="caution">
    <text evidence="4">The sequence shown here is derived from an EMBL/GenBank/DDBJ whole genome shotgun (WGS) entry which is preliminary data.</text>
</comment>
<evidence type="ECO:0000256" key="2">
    <source>
        <dbReference type="SAM" id="Phobius"/>
    </source>
</evidence>
<accession>A0A200Q3P9</accession>
<organism evidence="4 5">
    <name type="scientific">Macleaya cordata</name>
    <name type="common">Five-seeded plume-poppy</name>
    <name type="synonym">Bocconia cordata</name>
    <dbReference type="NCBI Taxonomy" id="56857"/>
    <lineage>
        <taxon>Eukaryota</taxon>
        <taxon>Viridiplantae</taxon>
        <taxon>Streptophyta</taxon>
        <taxon>Embryophyta</taxon>
        <taxon>Tracheophyta</taxon>
        <taxon>Spermatophyta</taxon>
        <taxon>Magnoliopsida</taxon>
        <taxon>Ranunculales</taxon>
        <taxon>Papaveraceae</taxon>
        <taxon>Papaveroideae</taxon>
        <taxon>Macleaya</taxon>
    </lineage>
</organism>
<dbReference type="InterPro" id="IPR025564">
    <property type="entry name" value="CAAD_dom"/>
</dbReference>
<evidence type="ECO:0000259" key="3">
    <source>
        <dbReference type="Pfam" id="PF14159"/>
    </source>
</evidence>
<dbReference type="PANTHER" id="PTHR33222:SF4">
    <property type="entry name" value="PROTEIN CURVATURE THYLAKOID 1A, CHLOROPLASTIC"/>
    <property type="match status" value="1"/>
</dbReference>
<keyword evidence="2" id="KW-1133">Transmembrane helix</keyword>
<evidence type="ECO:0000313" key="4">
    <source>
        <dbReference type="EMBL" id="OVA05088.1"/>
    </source>
</evidence>
<sequence length="111" mass="12254">MIRLAFLLTTESRSFSSLRIRASSEETSSSENEIFTDLKEKWDALEDKSIVLLYGGGALVGIWLSFVVVGAIDSLPLLPKIMELVGIGYTGWFIYRYLIFKAKGVLGSGVT</sequence>
<keyword evidence="2" id="KW-0472">Membrane</keyword>
<dbReference type="PANTHER" id="PTHR33222">
    <property type="match status" value="1"/>
</dbReference>
<evidence type="ECO:0000256" key="1">
    <source>
        <dbReference type="ARBA" id="ARBA00004141"/>
    </source>
</evidence>
<dbReference type="GO" id="GO:0009535">
    <property type="term" value="C:chloroplast thylakoid membrane"/>
    <property type="evidence" value="ECO:0007669"/>
    <property type="project" value="TreeGrafter"/>
</dbReference>
<dbReference type="Proteomes" id="UP000195402">
    <property type="component" value="Unassembled WGS sequence"/>
</dbReference>
<reference evidence="4 5" key="1">
    <citation type="journal article" date="2017" name="Mol. Plant">
        <title>The Genome of Medicinal Plant Macleaya cordata Provides New Insights into Benzylisoquinoline Alkaloids Metabolism.</title>
        <authorList>
            <person name="Liu X."/>
            <person name="Liu Y."/>
            <person name="Huang P."/>
            <person name="Ma Y."/>
            <person name="Qing Z."/>
            <person name="Tang Q."/>
            <person name="Cao H."/>
            <person name="Cheng P."/>
            <person name="Zheng Y."/>
            <person name="Yuan Z."/>
            <person name="Zhou Y."/>
            <person name="Liu J."/>
            <person name="Tang Z."/>
            <person name="Zhuo Y."/>
            <person name="Zhang Y."/>
            <person name="Yu L."/>
            <person name="Huang J."/>
            <person name="Yang P."/>
            <person name="Peng Q."/>
            <person name="Zhang J."/>
            <person name="Jiang W."/>
            <person name="Zhang Z."/>
            <person name="Lin K."/>
            <person name="Ro D.K."/>
            <person name="Chen X."/>
            <person name="Xiong X."/>
            <person name="Shang Y."/>
            <person name="Huang S."/>
            <person name="Zeng J."/>
        </authorList>
    </citation>
    <scope>NUCLEOTIDE SEQUENCE [LARGE SCALE GENOMIC DNA]</scope>
    <source>
        <strain evidence="5">cv. BLH2017</strain>
        <tissue evidence="4">Root</tissue>
    </source>
</reference>